<proteinExistence type="predicted"/>
<keyword evidence="3" id="KW-1185">Reference proteome</keyword>
<evidence type="ECO:0000313" key="3">
    <source>
        <dbReference type="Proteomes" id="UP001202328"/>
    </source>
</evidence>
<protein>
    <recommendedName>
        <fullName evidence="1">Neprosin PEP catalytic domain-containing protein</fullName>
    </recommendedName>
</protein>
<dbReference type="InterPro" id="IPR004314">
    <property type="entry name" value="Neprosin"/>
</dbReference>
<evidence type="ECO:0000259" key="1">
    <source>
        <dbReference type="PROSITE" id="PS52045"/>
    </source>
</evidence>
<dbReference type="Proteomes" id="UP001202328">
    <property type="component" value="Unassembled WGS sequence"/>
</dbReference>
<dbReference type="Gene3D" id="3.90.1320.10">
    <property type="entry name" value="Outer-capsid protein sigma 3, large lobe"/>
    <property type="match status" value="1"/>
</dbReference>
<comment type="caution">
    <text evidence="2">The sequence shown here is derived from an EMBL/GenBank/DDBJ whole genome shotgun (WGS) entry which is preliminary data.</text>
</comment>
<feature type="domain" description="Neprosin PEP catalytic" evidence="1">
    <location>
        <begin position="1"/>
        <end position="192"/>
    </location>
</feature>
<reference evidence="2" key="1">
    <citation type="submission" date="2022-04" db="EMBL/GenBank/DDBJ databases">
        <title>A functionally conserved STORR gene fusion in Papaver species that diverged 16.8 million years ago.</title>
        <authorList>
            <person name="Catania T."/>
        </authorList>
    </citation>
    <scope>NUCLEOTIDE SEQUENCE</scope>
    <source>
        <strain evidence="2">S-188037</strain>
    </source>
</reference>
<dbReference type="PROSITE" id="PS52045">
    <property type="entry name" value="NEPROSIN_PEP_CD"/>
    <property type="match status" value="1"/>
</dbReference>
<name>A0AAD4SRF9_9MAGN</name>
<dbReference type="EMBL" id="JAJJMB010008983">
    <property type="protein sequence ID" value="KAI3917550.1"/>
    <property type="molecule type" value="Genomic_DNA"/>
</dbReference>
<dbReference type="PANTHER" id="PTHR31589:SF198">
    <property type="entry name" value="NEP-INTERACTING PROTEIN 1"/>
    <property type="match status" value="1"/>
</dbReference>
<sequence length="192" mass="21395">MTPVGDNFQGAQAAINLWKPLVEQPQEFSTSQIWISSADGEEAIEAGWEVYKNLYGDDEPKFFLYWTADRFHSTGCYNALCSGFVQTTLKISLGSRVDNISIFNGQQQEASFTMFKWTLPAEGGFGISSYFRDVKVLDRNYEAKVVETVLTTTTNADCYGLKIDGTFFYCGGPGVSGICQGWICFLAWKARS</sequence>
<dbReference type="Pfam" id="PF03080">
    <property type="entry name" value="Neprosin"/>
    <property type="match status" value="1"/>
</dbReference>
<dbReference type="InterPro" id="IPR053168">
    <property type="entry name" value="Glutamic_endopeptidase"/>
</dbReference>
<dbReference type="PANTHER" id="PTHR31589">
    <property type="entry name" value="PROTEIN, PUTATIVE (DUF239)-RELATED-RELATED"/>
    <property type="match status" value="1"/>
</dbReference>
<dbReference type="AlphaFoldDB" id="A0AAD4SRF9"/>
<accession>A0AAD4SRF9</accession>
<organism evidence="2 3">
    <name type="scientific">Papaver atlanticum</name>
    <dbReference type="NCBI Taxonomy" id="357466"/>
    <lineage>
        <taxon>Eukaryota</taxon>
        <taxon>Viridiplantae</taxon>
        <taxon>Streptophyta</taxon>
        <taxon>Embryophyta</taxon>
        <taxon>Tracheophyta</taxon>
        <taxon>Spermatophyta</taxon>
        <taxon>Magnoliopsida</taxon>
        <taxon>Ranunculales</taxon>
        <taxon>Papaveraceae</taxon>
        <taxon>Papaveroideae</taxon>
        <taxon>Papaver</taxon>
    </lineage>
</organism>
<gene>
    <name evidence="2" type="ORF">MKW98_021312</name>
</gene>
<evidence type="ECO:0000313" key="2">
    <source>
        <dbReference type="EMBL" id="KAI3917550.1"/>
    </source>
</evidence>